<organism evidence="2 3">
    <name type="scientific">Photobacterium piscicola</name>
    <dbReference type="NCBI Taxonomy" id="1378299"/>
    <lineage>
        <taxon>Bacteria</taxon>
        <taxon>Pseudomonadati</taxon>
        <taxon>Pseudomonadota</taxon>
        <taxon>Gammaproteobacteria</taxon>
        <taxon>Vibrionales</taxon>
        <taxon>Vibrionaceae</taxon>
        <taxon>Photobacterium</taxon>
    </lineage>
</organism>
<keyword evidence="3" id="KW-1185">Reference proteome</keyword>
<dbReference type="Pfam" id="PF04471">
    <property type="entry name" value="Mrr_cat"/>
    <property type="match status" value="1"/>
</dbReference>
<gene>
    <name evidence="2" type="ORF">VXS00_12635</name>
</gene>
<dbReference type="RefSeq" id="WP_327779925.1">
    <property type="nucleotide sequence ID" value="NZ_JAYXUD010000010.1"/>
</dbReference>
<keyword evidence="2" id="KW-0675">Receptor</keyword>
<proteinExistence type="predicted"/>
<dbReference type="SUPFAM" id="SSF52980">
    <property type="entry name" value="Restriction endonuclease-like"/>
    <property type="match status" value="1"/>
</dbReference>
<protein>
    <submittedName>
        <fullName evidence="2">Restriction endonuclease</fullName>
    </submittedName>
</protein>
<sequence>MVKNDGKQFELLVKAIYKEILAQDCVDSIEVKHDVALKGKSGQEHQIDVYWSFKLAGETIQVAIECKDYKSPVSVGRIRDFWGALDDIGNIKGIFVTTTGYQSGAIKFANFQNIALKTVQKPTESELNPETSIQRIIMNGKLLGIDNIKMTPKFDVEWVIKNTDFKKGDPYTLSGRNDEIKVLDSNFNVLGTILDFENKLPRIPEQSQGLTHRFEFDDGYLHVPNLNSRPLKLQHIDFKYDTFTHEMNNTINLKLTAKAVLKDVITGELFLFNKSVINPSI</sequence>
<evidence type="ECO:0000259" key="1">
    <source>
        <dbReference type="Pfam" id="PF04471"/>
    </source>
</evidence>
<keyword evidence="2" id="KW-0378">Hydrolase</keyword>
<dbReference type="GO" id="GO:0004519">
    <property type="term" value="F:endonuclease activity"/>
    <property type="evidence" value="ECO:0007669"/>
    <property type="project" value="UniProtKB-KW"/>
</dbReference>
<dbReference type="InterPro" id="IPR011335">
    <property type="entry name" value="Restrct_endonuc-II-like"/>
</dbReference>
<dbReference type="InterPro" id="IPR011856">
    <property type="entry name" value="tRNA_endonuc-like_dom_sf"/>
</dbReference>
<keyword evidence="2" id="KW-0255">Endonuclease</keyword>
<dbReference type="Gene3D" id="3.40.1350.10">
    <property type="match status" value="1"/>
</dbReference>
<accession>A0ABU6LIV5</accession>
<evidence type="ECO:0000313" key="3">
    <source>
        <dbReference type="Proteomes" id="UP001339429"/>
    </source>
</evidence>
<dbReference type="EMBL" id="JAYXUD010000010">
    <property type="protein sequence ID" value="MEC6899490.1"/>
    <property type="molecule type" value="Genomic_DNA"/>
</dbReference>
<feature type="domain" description="Restriction endonuclease type IV Mrr" evidence="1">
    <location>
        <begin position="3"/>
        <end position="117"/>
    </location>
</feature>
<evidence type="ECO:0000313" key="2">
    <source>
        <dbReference type="EMBL" id="MEC6899490.1"/>
    </source>
</evidence>
<keyword evidence="2" id="KW-0540">Nuclease</keyword>
<reference evidence="2 3" key="1">
    <citation type="submission" date="2024-01" db="EMBL/GenBank/DDBJ databases">
        <title>Active colonisers of the gastrointestinal tract of Atlantic salmon farmed in a warm water region.</title>
        <authorList>
            <person name="Bowman J.P."/>
        </authorList>
    </citation>
    <scope>NUCLEOTIDE SEQUENCE [LARGE SCALE GENOMIC DNA]</scope>
    <source>
        <strain evidence="2 3">S4MW1</strain>
    </source>
</reference>
<name>A0ABU6LIV5_9GAMM</name>
<dbReference type="InterPro" id="IPR007560">
    <property type="entry name" value="Restrct_endonuc_IV_Mrr"/>
</dbReference>
<comment type="caution">
    <text evidence="2">The sequence shown here is derived from an EMBL/GenBank/DDBJ whole genome shotgun (WGS) entry which is preliminary data.</text>
</comment>
<dbReference type="Proteomes" id="UP001339429">
    <property type="component" value="Unassembled WGS sequence"/>
</dbReference>